<dbReference type="AlphaFoldDB" id="A0A232EHK1"/>
<evidence type="ECO:0000313" key="2">
    <source>
        <dbReference type="Proteomes" id="UP000215335"/>
    </source>
</evidence>
<protein>
    <submittedName>
        <fullName evidence="1">Uncharacterized protein</fullName>
    </submittedName>
</protein>
<reference evidence="1 2" key="1">
    <citation type="journal article" date="2017" name="Curr. Biol.">
        <title>The Evolution of Venom by Co-option of Single-Copy Genes.</title>
        <authorList>
            <person name="Martinson E.O."/>
            <person name="Mrinalini"/>
            <person name="Kelkar Y.D."/>
            <person name="Chang C.H."/>
            <person name="Werren J.H."/>
        </authorList>
    </citation>
    <scope>NUCLEOTIDE SEQUENCE [LARGE SCALE GENOMIC DNA]</scope>
    <source>
        <strain evidence="1 2">Alberta</strain>
        <tissue evidence="1">Whole body</tissue>
    </source>
</reference>
<proteinExistence type="predicted"/>
<sequence length="125" mass="14379">MGLSILNGNIEGDEEGEITYVGGMGCLVIDYGIRNEEGRRKIKRMKVKDRIESDHGVLDIEIDAETKAEVVKEETSRSLWTEKAIIEYRNCLEKGGEAKSWRELEVKIRNAVQTKRRVRKKNEKN</sequence>
<dbReference type="Proteomes" id="UP000215335">
    <property type="component" value="Unassembled WGS sequence"/>
</dbReference>
<comment type="caution">
    <text evidence="1">The sequence shown here is derived from an EMBL/GenBank/DDBJ whole genome shotgun (WGS) entry which is preliminary data.</text>
</comment>
<organism evidence="1 2">
    <name type="scientific">Trichomalopsis sarcophagae</name>
    <dbReference type="NCBI Taxonomy" id="543379"/>
    <lineage>
        <taxon>Eukaryota</taxon>
        <taxon>Metazoa</taxon>
        <taxon>Ecdysozoa</taxon>
        <taxon>Arthropoda</taxon>
        <taxon>Hexapoda</taxon>
        <taxon>Insecta</taxon>
        <taxon>Pterygota</taxon>
        <taxon>Neoptera</taxon>
        <taxon>Endopterygota</taxon>
        <taxon>Hymenoptera</taxon>
        <taxon>Apocrita</taxon>
        <taxon>Proctotrupomorpha</taxon>
        <taxon>Chalcidoidea</taxon>
        <taxon>Pteromalidae</taxon>
        <taxon>Pteromalinae</taxon>
        <taxon>Trichomalopsis</taxon>
    </lineage>
</organism>
<accession>A0A232EHK1</accession>
<dbReference type="InterPro" id="IPR036691">
    <property type="entry name" value="Endo/exonu/phosph_ase_sf"/>
</dbReference>
<evidence type="ECO:0000313" key="1">
    <source>
        <dbReference type="EMBL" id="OXU17847.1"/>
    </source>
</evidence>
<dbReference type="Gene3D" id="3.60.10.10">
    <property type="entry name" value="Endonuclease/exonuclease/phosphatase"/>
    <property type="match status" value="1"/>
</dbReference>
<name>A0A232EHK1_9HYME</name>
<dbReference type="EMBL" id="NNAY01004472">
    <property type="protein sequence ID" value="OXU17847.1"/>
    <property type="molecule type" value="Genomic_DNA"/>
</dbReference>
<keyword evidence="2" id="KW-1185">Reference proteome</keyword>
<gene>
    <name evidence="1" type="ORF">TSAR_010311</name>
</gene>